<feature type="compositionally biased region" description="Low complexity" evidence="2">
    <location>
        <begin position="23"/>
        <end position="40"/>
    </location>
</feature>
<protein>
    <recommendedName>
        <fullName evidence="3">CCHC-type domain-containing protein</fullName>
    </recommendedName>
</protein>
<evidence type="ECO:0000313" key="4">
    <source>
        <dbReference type="EMBL" id="KAK6950348.1"/>
    </source>
</evidence>
<keyword evidence="1" id="KW-0479">Metal-binding</keyword>
<dbReference type="PROSITE" id="PS50158">
    <property type="entry name" value="ZF_CCHC"/>
    <property type="match status" value="1"/>
</dbReference>
<evidence type="ECO:0000259" key="3">
    <source>
        <dbReference type="PROSITE" id="PS50158"/>
    </source>
</evidence>
<name>A0AAX6MCC6_9PEZI</name>
<feature type="region of interest" description="Disordered" evidence="2">
    <location>
        <begin position="1"/>
        <end position="62"/>
    </location>
</feature>
<gene>
    <name evidence="4" type="ORF">Daesc_008674</name>
</gene>
<feature type="compositionally biased region" description="Polar residues" evidence="2">
    <location>
        <begin position="191"/>
        <end position="204"/>
    </location>
</feature>
<feature type="compositionally biased region" description="Polar residues" evidence="2">
    <location>
        <begin position="1"/>
        <end position="14"/>
    </location>
</feature>
<keyword evidence="1" id="KW-0863">Zinc-finger</keyword>
<feature type="domain" description="CCHC-type" evidence="3">
    <location>
        <begin position="264"/>
        <end position="279"/>
    </location>
</feature>
<dbReference type="AlphaFoldDB" id="A0AAX6MCC6"/>
<dbReference type="EMBL" id="JBANMG010000008">
    <property type="protein sequence ID" value="KAK6950348.1"/>
    <property type="molecule type" value="Genomic_DNA"/>
</dbReference>
<dbReference type="SUPFAM" id="SSF57756">
    <property type="entry name" value="Retrovirus zinc finger-like domains"/>
    <property type="match status" value="1"/>
</dbReference>
<proteinExistence type="predicted"/>
<feature type="compositionally biased region" description="Acidic residues" evidence="2">
    <location>
        <begin position="168"/>
        <end position="183"/>
    </location>
</feature>
<dbReference type="GO" id="GO:0008270">
    <property type="term" value="F:zinc ion binding"/>
    <property type="evidence" value="ECO:0007669"/>
    <property type="project" value="UniProtKB-KW"/>
</dbReference>
<feature type="compositionally biased region" description="Low complexity" evidence="2">
    <location>
        <begin position="238"/>
        <end position="249"/>
    </location>
</feature>
<evidence type="ECO:0000256" key="2">
    <source>
        <dbReference type="SAM" id="MobiDB-lite"/>
    </source>
</evidence>
<feature type="compositionally biased region" description="Basic and acidic residues" evidence="2">
    <location>
        <begin position="155"/>
        <end position="167"/>
    </location>
</feature>
<accession>A0AAX6MCC6</accession>
<evidence type="ECO:0000313" key="5">
    <source>
        <dbReference type="Proteomes" id="UP001369815"/>
    </source>
</evidence>
<feature type="region of interest" description="Disordered" evidence="2">
    <location>
        <begin position="129"/>
        <end position="286"/>
    </location>
</feature>
<dbReference type="Pfam" id="PF00098">
    <property type="entry name" value="zf-CCHC"/>
    <property type="match status" value="1"/>
</dbReference>
<reference evidence="4 5" key="1">
    <citation type="journal article" date="2024" name="Front Chem Biol">
        <title>Unveiling the potential of Daldinia eschscholtzii MFLUCC 19-0629 through bioactivity and bioinformatics studies for enhanced sustainable agriculture production.</title>
        <authorList>
            <person name="Brooks S."/>
            <person name="Weaver J.A."/>
            <person name="Klomchit A."/>
            <person name="Alharthi S.A."/>
            <person name="Onlamun T."/>
            <person name="Nurani R."/>
            <person name="Vong T.K."/>
            <person name="Alberti F."/>
            <person name="Greco C."/>
        </authorList>
    </citation>
    <scope>NUCLEOTIDE SEQUENCE [LARGE SCALE GENOMIC DNA]</scope>
    <source>
        <strain evidence="4">MFLUCC 19-0629</strain>
    </source>
</reference>
<dbReference type="SMART" id="SM00343">
    <property type="entry name" value="ZnF_C2HC"/>
    <property type="match status" value="1"/>
</dbReference>
<evidence type="ECO:0000256" key="1">
    <source>
        <dbReference type="PROSITE-ProRule" id="PRU00047"/>
    </source>
</evidence>
<dbReference type="Proteomes" id="UP001369815">
    <property type="component" value="Unassembled WGS sequence"/>
</dbReference>
<comment type="caution">
    <text evidence="4">The sequence shown here is derived from an EMBL/GenBank/DDBJ whole genome shotgun (WGS) entry which is preliminary data.</text>
</comment>
<keyword evidence="5" id="KW-1185">Reference proteome</keyword>
<feature type="compositionally biased region" description="Basic and acidic residues" evidence="2">
    <location>
        <begin position="48"/>
        <end position="57"/>
    </location>
</feature>
<dbReference type="InterPro" id="IPR036875">
    <property type="entry name" value="Znf_CCHC_sf"/>
</dbReference>
<dbReference type="InterPro" id="IPR001878">
    <property type="entry name" value="Znf_CCHC"/>
</dbReference>
<organism evidence="4 5">
    <name type="scientific">Daldinia eschscholtzii</name>
    <dbReference type="NCBI Taxonomy" id="292717"/>
    <lineage>
        <taxon>Eukaryota</taxon>
        <taxon>Fungi</taxon>
        <taxon>Dikarya</taxon>
        <taxon>Ascomycota</taxon>
        <taxon>Pezizomycotina</taxon>
        <taxon>Sordariomycetes</taxon>
        <taxon>Xylariomycetidae</taxon>
        <taxon>Xylariales</taxon>
        <taxon>Hypoxylaceae</taxon>
        <taxon>Daldinia</taxon>
    </lineage>
</organism>
<keyword evidence="1" id="KW-0862">Zinc</keyword>
<dbReference type="GO" id="GO:0003676">
    <property type="term" value="F:nucleic acid binding"/>
    <property type="evidence" value="ECO:0007669"/>
    <property type="project" value="InterPro"/>
</dbReference>
<feature type="compositionally biased region" description="Basic and acidic residues" evidence="2">
    <location>
        <begin position="212"/>
        <end position="224"/>
    </location>
</feature>
<dbReference type="Gene3D" id="4.10.60.10">
    <property type="entry name" value="Zinc finger, CCHC-type"/>
    <property type="match status" value="1"/>
</dbReference>
<sequence length="286" mass="30862">MATPTPTKSMSSRLLTMKFMQRAAASPSSPSSAPSTPDSQASKRRKVSHDPAKRDNTDSLAHIDQSAIQAAIADGERKRQEALVQHAAELGDAHWVLDIPEKTTNSNRGIQTPLNVVQVGFAQIDSHVDIPDAAGSDDFESADASDVRTSAVRRYNMDKKKESKGSESESDDSSSGSDSDDSSEDNRRSRQSYGQRSDMRSASSRPALKNKRSAEQIKAKQFAEKRRKKEVKLNGVKGSPASGGPLSISSGGGTSQRQPMNLTCHRCGKPGHRIAQCKNTPKRSAD</sequence>